<keyword evidence="2" id="KW-0175">Coiled coil</keyword>
<keyword evidence="3" id="KW-0472">Membrane</keyword>
<keyword evidence="6" id="KW-1185">Reference proteome</keyword>
<feature type="coiled-coil region" evidence="2">
    <location>
        <begin position="60"/>
        <end position="108"/>
    </location>
</feature>
<dbReference type="InterPro" id="IPR011055">
    <property type="entry name" value="Dup_hybrid_motif"/>
</dbReference>
<dbReference type="Proteomes" id="UP000516370">
    <property type="component" value="Chromosome"/>
</dbReference>
<feature type="transmembrane region" description="Helical" evidence="3">
    <location>
        <begin position="30"/>
        <end position="50"/>
    </location>
</feature>
<keyword evidence="3" id="KW-0812">Transmembrane</keyword>
<reference evidence="5 6" key="1">
    <citation type="submission" date="2020-09" db="EMBL/GenBank/DDBJ databases">
        <title>Complete genome sequence of an Arctic sea ice bacterium Marinomonas arctica BSI20414.</title>
        <authorList>
            <person name="Liao L."/>
            <person name="Chen B."/>
        </authorList>
    </citation>
    <scope>NUCLEOTIDE SEQUENCE [LARGE SCALE GENOMIC DNA]</scope>
    <source>
        <strain evidence="5 6">BSI20414</strain>
    </source>
</reference>
<evidence type="ECO:0000313" key="6">
    <source>
        <dbReference type="Proteomes" id="UP000516370"/>
    </source>
</evidence>
<gene>
    <name evidence="5" type="ORF">IBG28_08465</name>
</gene>
<dbReference type="RefSeq" id="WP_111606080.1">
    <property type="nucleotide sequence ID" value="NZ_BMLJ01000003.1"/>
</dbReference>
<accession>A0A7H1JAV3</accession>
<dbReference type="OrthoDB" id="9805070at2"/>
<dbReference type="KEGG" id="mard:IBG28_08465"/>
<dbReference type="FunFam" id="2.70.70.10:FF:000006">
    <property type="entry name" value="M23 family peptidase"/>
    <property type="match status" value="1"/>
</dbReference>
<evidence type="ECO:0000259" key="4">
    <source>
        <dbReference type="Pfam" id="PF01551"/>
    </source>
</evidence>
<evidence type="ECO:0000256" key="3">
    <source>
        <dbReference type="SAM" id="Phobius"/>
    </source>
</evidence>
<dbReference type="InterPro" id="IPR016047">
    <property type="entry name" value="M23ase_b-sheet_dom"/>
</dbReference>
<dbReference type="CDD" id="cd12797">
    <property type="entry name" value="M23_peptidase"/>
    <property type="match status" value="1"/>
</dbReference>
<name>A0A7H1JAV3_9GAMM</name>
<dbReference type="SUPFAM" id="SSF51261">
    <property type="entry name" value="Duplicated hybrid motif"/>
    <property type="match status" value="1"/>
</dbReference>
<feature type="domain" description="M23ase beta-sheet core" evidence="4">
    <location>
        <begin position="168"/>
        <end position="263"/>
    </location>
</feature>
<dbReference type="Gene3D" id="2.70.70.10">
    <property type="entry name" value="Glucose Permease (Domain IIA)"/>
    <property type="match status" value="1"/>
</dbReference>
<dbReference type="GO" id="GO:0004222">
    <property type="term" value="F:metalloendopeptidase activity"/>
    <property type="evidence" value="ECO:0007669"/>
    <property type="project" value="TreeGrafter"/>
</dbReference>
<dbReference type="InterPro" id="IPR050570">
    <property type="entry name" value="Cell_wall_metabolism_enzyme"/>
</dbReference>
<proteinExistence type="predicted"/>
<evidence type="ECO:0000313" key="5">
    <source>
        <dbReference type="EMBL" id="QNT07619.1"/>
    </source>
</evidence>
<dbReference type="EMBL" id="CP061081">
    <property type="protein sequence ID" value="QNT07619.1"/>
    <property type="molecule type" value="Genomic_DNA"/>
</dbReference>
<protein>
    <submittedName>
        <fullName evidence="5">Peptidoglycan DD-metalloendopeptidase family protein</fullName>
    </submittedName>
</protein>
<dbReference type="PANTHER" id="PTHR21666">
    <property type="entry name" value="PEPTIDASE-RELATED"/>
    <property type="match status" value="1"/>
</dbReference>
<evidence type="ECO:0000256" key="1">
    <source>
        <dbReference type="ARBA" id="ARBA00022729"/>
    </source>
</evidence>
<organism evidence="5 6">
    <name type="scientific">Marinomonas arctica</name>
    <dbReference type="NCBI Taxonomy" id="383750"/>
    <lineage>
        <taxon>Bacteria</taxon>
        <taxon>Pseudomonadati</taxon>
        <taxon>Pseudomonadota</taxon>
        <taxon>Gammaproteobacteria</taxon>
        <taxon>Oceanospirillales</taxon>
        <taxon>Oceanospirillaceae</taxon>
        <taxon>Marinomonas</taxon>
    </lineage>
</organism>
<sequence>MKDHITISISSIHGSKHFSLGKRTRHTVKLISAIIFLCILITAAIIYYLVNDAEFSKLKLRELEDKSLSLSKEIKSLTALKINLEQDLSEREERMQLVSDRLDDLEKLLGMDSQMDAKFESRLNIAAINSSIRVAMLTQIPSGPPVKHARTSSGYGERQHPVTGIAAFHRGQDFAVNVGTPIYAPADGAIESVRPSDKGSGNYIRILHAYGFSSSYSHLSKFAVSRGNFVKKGDLIAYSGNSGLSSGPHLHYEVRFIGRPLNPKPFVDWSVDNFDTIFKSIRGIQWESLVGKIESRVSHQLQRSSQKAVPSKDTSK</sequence>
<dbReference type="AlphaFoldDB" id="A0A7H1JAV3"/>
<dbReference type="Pfam" id="PF01551">
    <property type="entry name" value="Peptidase_M23"/>
    <property type="match status" value="1"/>
</dbReference>
<evidence type="ECO:0000256" key="2">
    <source>
        <dbReference type="SAM" id="Coils"/>
    </source>
</evidence>
<dbReference type="PANTHER" id="PTHR21666:SF289">
    <property type="entry name" value="L-ALA--D-GLU ENDOPEPTIDASE"/>
    <property type="match status" value="1"/>
</dbReference>
<keyword evidence="1" id="KW-0732">Signal</keyword>
<keyword evidence="3" id="KW-1133">Transmembrane helix</keyword>